<dbReference type="PROSITE" id="PS50114">
    <property type="entry name" value="GATA_ZN_FINGER_2"/>
    <property type="match status" value="1"/>
</dbReference>
<organism evidence="4 5">
    <name type="scientific">Haematococcus lacustris</name>
    <name type="common">Green alga</name>
    <name type="synonym">Haematococcus pluvialis</name>
    <dbReference type="NCBI Taxonomy" id="44745"/>
    <lineage>
        <taxon>Eukaryota</taxon>
        <taxon>Viridiplantae</taxon>
        <taxon>Chlorophyta</taxon>
        <taxon>core chlorophytes</taxon>
        <taxon>Chlorophyceae</taxon>
        <taxon>CS clade</taxon>
        <taxon>Chlamydomonadales</taxon>
        <taxon>Haematococcaceae</taxon>
        <taxon>Haematococcus</taxon>
    </lineage>
</organism>
<evidence type="ECO:0000313" key="4">
    <source>
        <dbReference type="EMBL" id="GFH18983.1"/>
    </source>
</evidence>
<feature type="compositionally biased region" description="Polar residues" evidence="2">
    <location>
        <begin position="198"/>
        <end position="209"/>
    </location>
</feature>
<dbReference type="InterPro" id="IPR000679">
    <property type="entry name" value="Znf_GATA"/>
</dbReference>
<feature type="non-terminal residue" evidence="4">
    <location>
        <position position="1"/>
    </location>
</feature>
<dbReference type="Gene3D" id="3.30.50.10">
    <property type="entry name" value="Erythroid Transcription Factor GATA-1, subunit A"/>
    <property type="match status" value="1"/>
</dbReference>
<comment type="caution">
    <text evidence="4">The sequence shown here is derived from an EMBL/GenBank/DDBJ whole genome shotgun (WGS) entry which is preliminary data.</text>
</comment>
<dbReference type="GO" id="GO:0043565">
    <property type="term" value="F:sequence-specific DNA binding"/>
    <property type="evidence" value="ECO:0007669"/>
    <property type="project" value="InterPro"/>
</dbReference>
<feature type="non-terminal residue" evidence="4">
    <location>
        <position position="243"/>
    </location>
</feature>
<dbReference type="Proteomes" id="UP000485058">
    <property type="component" value="Unassembled WGS sequence"/>
</dbReference>
<dbReference type="GO" id="GO:0006355">
    <property type="term" value="P:regulation of DNA-templated transcription"/>
    <property type="evidence" value="ECO:0007669"/>
    <property type="project" value="InterPro"/>
</dbReference>
<feature type="region of interest" description="Disordered" evidence="2">
    <location>
        <begin position="170"/>
        <end position="209"/>
    </location>
</feature>
<evidence type="ECO:0000313" key="5">
    <source>
        <dbReference type="Proteomes" id="UP000485058"/>
    </source>
</evidence>
<dbReference type="SMART" id="SM00401">
    <property type="entry name" value="ZnF_GATA"/>
    <property type="match status" value="1"/>
</dbReference>
<dbReference type="Pfam" id="PF00320">
    <property type="entry name" value="GATA"/>
    <property type="match status" value="1"/>
</dbReference>
<dbReference type="AlphaFoldDB" id="A0A699Z8K5"/>
<proteinExistence type="predicted"/>
<dbReference type="PROSITE" id="PS00344">
    <property type="entry name" value="GATA_ZN_FINGER_1"/>
    <property type="match status" value="1"/>
</dbReference>
<keyword evidence="1" id="KW-0479">Metal-binding</keyword>
<reference evidence="4 5" key="1">
    <citation type="submission" date="2020-02" db="EMBL/GenBank/DDBJ databases">
        <title>Draft genome sequence of Haematococcus lacustris strain NIES-144.</title>
        <authorList>
            <person name="Morimoto D."/>
            <person name="Nakagawa S."/>
            <person name="Yoshida T."/>
            <person name="Sawayama S."/>
        </authorList>
    </citation>
    <scope>NUCLEOTIDE SEQUENCE [LARGE SCALE GENOMIC DNA]</scope>
    <source>
        <strain evidence="4 5">NIES-144</strain>
    </source>
</reference>
<feature type="domain" description="GATA-type" evidence="3">
    <location>
        <begin position="124"/>
        <end position="164"/>
    </location>
</feature>
<dbReference type="SUPFAM" id="SSF57716">
    <property type="entry name" value="Glucocorticoid receptor-like (DNA-binding domain)"/>
    <property type="match status" value="1"/>
</dbReference>
<accession>A0A699Z8K5</accession>
<dbReference type="InterPro" id="IPR013088">
    <property type="entry name" value="Znf_NHR/GATA"/>
</dbReference>
<keyword evidence="5" id="KW-1185">Reference proteome</keyword>
<keyword evidence="1" id="KW-0862">Zinc</keyword>
<sequence>LSTSQSAITPPTTARCRSCFRTRSNVPGGFSHPGRTSLRLLRSVIDSWWFVASERTGLRRTTMAAIATAPGCEDGSLALLDAIDYVLKNEGTGGLPTDELVEGLASGDEDEPFSSRRKGGRRTSFLGGPCAHCGEADSPQWRRPANRNMVLCNACGIYYSRHNMLPRHRKACPSTVEPSSEARPPGSPAQPPLMADKSPSSPATVTRQAVQHKPALLAIASVAGNLPELHRTAPKPGCHSPVA</sequence>
<dbReference type="EMBL" id="BLLF01001388">
    <property type="protein sequence ID" value="GFH18983.1"/>
    <property type="molecule type" value="Genomic_DNA"/>
</dbReference>
<protein>
    <submittedName>
        <fullName evidence="4">GATA-type domain-containing protein</fullName>
    </submittedName>
</protein>
<evidence type="ECO:0000259" key="3">
    <source>
        <dbReference type="PROSITE" id="PS50114"/>
    </source>
</evidence>
<keyword evidence="1" id="KW-0863">Zinc-finger</keyword>
<dbReference type="GO" id="GO:0008270">
    <property type="term" value="F:zinc ion binding"/>
    <property type="evidence" value="ECO:0007669"/>
    <property type="project" value="UniProtKB-KW"/>
</dbReference>
<dbReference type="CDD" id="cd00202">
    <property type="entry name" value="ZnF_GATA"/>
    <property type="match status" value="1"/>
</dbReference>
<evidence type="ECO:0000256" key="2">
    <source>
        <dbReference type="SAM" id="MobiDB-lite"/>
    </source>
</evidence>
<name>A0A699Z8K5_HAELA</name>
<gene>
    <name evidence="4" type="ORF">HaLaN_15867</name>
</gene>
<evidence type="ECO:0000256" key="1">
    <source>
        <dbReference type="PROSITE-ProRule" id="PRU00094"/>
    </source>
</evidence>